<dbReference type="AlphaFoldDB" id="A0A4P2QYC2"/>
<organism evidence="2 3">
    <name type="scientific">Sorangium cellulosum</name>
    <name type="common">Polyangium cellulosum</name>
    <dbReference type="NCBI Taxonomy" id="56"/>
    <lineage>
        <taxon>Bacteria</taxon>
        <taxon>Pseudomonadati</taxon>
        <taxon>Myxococcota</taxon>
        <taxon>Polyangia</taxon>
        <taxon>Polyangiales</taxon>
        <taxon>Polyangiaceae</taxon>
        <taxon>Sorangium</taxon>
    </lineage>
</organism>
<sequence length="187" mass="19852">MMASPSDPRQAYLRDLGAAHGFTIEELEMNRQGRLHPAQVKRGKSSGIGCGVFLLLLGLLVAAGGVGGALYLHDDYSKPISDTDMNGLYALGGGGVVLGGLLGIGALLMFWKVSARRKAYAQSPALVAQGPLQKVHVDGRGGMPSQWRYVIGGVAFVVSQKAWELTTHGAHYRVYHLAGDLLSIEPL</sequence>
<reference evidence="2 3" key="1">
    <citation type="submission" date="2015-09" db="EMBL/GenBank/DDBJ databases">
        <title>Sorangium comparison.</title>
        <authorList>
            <person name="Zaburannyi N."/>
            <person name="Bunk B."/>
            <person name="Overmann J."/>
            <person name="Mueller R."/>
        </authorList>
    </citation>
    <scope>NUCLEOTIDE SEQUENCE [LARGE SCALE GENOMIC DNA]</scope>
    <source>
        <strain evidence="2 3">So ce836</strain>
    </source>
</reference>
<feature type="transmembrane region" description="Helical" evidence="1">
    <location>
        <begin position="87"/>
        <end position="111"/>
    </location>
</feature>
<dbReference type="EMBL" id="CP012672">
    <property type="protein sequence ID" value="AUX35549.1"/>
    <property type="molecule type" value="Genomic_DNA"/>
</dbReference>
<evidence type="ECO:0000313" key="2">
    <source>
        <dbReference type="EMBL" id="AUX35549.1"/>
    </source>
</evidence>
<name>A0A4P2QYC2_SORCE</name>
<evidence type="ECO:0000256" key="1">
    <source>
        <dbReference type="SAM" id="Phobius"/>
    </source>
</evidence>
<evidence type="ECO:0000313" key="3">
    <source>
        <dbReference type="Proteomes" id="UP000295497"/>
    </source>
</evidence>
<keyword evidence="1" id="KW-0812">Transmembrane</keyword>
<proteinExistence type="predicted"/>
<feature type="transmembrane region" description="Helical" evidence="1">
    <location>
        <begin position="48"/>
        <end position="72"/>
    </location>
</feature>
<keyword evidence="1" id="KW-0472">Membrane</keyword>
<accession>A0A4P2QYC2</accession>
<gene>
    <name evidence="2" type="ORF">SOCE836_077430</name>
</gene>
<protein>
    <submittedName>
        <fullName evidence="2">Uncharacterized protein</fullName>
    </submittedName>
</protein>
<dbReference type="Proteomes" id="UP000295497">
    <property type="component" value="Chromosome"/>
</dbReference>
<keyword evidence="1" id="KW-1133">Transmembrane helix</keyword>